<feature type="compositionally biased region" description="Basic and acidic residues" evidence="6">
    <location>
        <begin position="62"/>
        <end position="79"/>
    </location>
</feature>
<name>A0AAD8FTT6_ACIOX</name>
<feature type="compositionally biased region" description="Basic residues" evidence="6">
    <location>
        <begin position="36"/>
        <end position="49"/>
    </location>
</feature>
<comment type="function">
    <text evidence="5">Binds to the inner side of the nucleosomal DNA thus altering the interaction between the DNA and the histone octamer. May be involved in the process which maintains transcribable genes in a unique chromatin conformation.</text>
</comment>
<dbReference type="SMART" id="SM00527">
    <property type="entry name" value="HMG17"/>
    <property type="match status" value="1"/>
</dbReference>
<comment type="subcellular location">
    <subcellularLocation>
        <location evidence="1">Nucleus</location>
    </subcellularLocation>
</comment>
<reference evidence="7" key="1">
    <citation type="submission" date="2022-02" db="EMBL/GenBank/DDBJ databases">
        <title>Atlantic sturgeon de novo genome assembly.</title>
        <authorList>
            <person name="Stock M."/>
            <person name="Klopp C."/>
            <person name="Guiguen Y."/>
            <person name="Cabau C."/>
            <person name="Parinello H."/>
            <person name="Santidrian Yebra-Pimentel E."/>
            <person name="Kuhl H."/>
            <person name="Dirks R.P."/>
            <person name="Guessner J."/>
            <person name="Wuertz S."/>
            <person name="Du K."/>
            <person name="Schartl M."/>
        </authorList>
    </citation>
    <scope>NUCLEOTIDE SEQUENCE</scope>
    <source>
        <strain evidence="7">STURGEONOMICS-FGT-2020</strain>
        <tissue evidence="7">Whole blood</tissue>
    </source>
</reference>
<organism evidence="7 9">
    <name type="scientific">Acipenser oxyrinchus oxyrinchus</name>
    <dbReference type="NCBI Taxonomy" id="40147"/>
    <lineage>
        <taxon>Eukaryota</taxon>
        <taxon>Metazoa</taxon>
        <taxon>Chordata</taxon>
        <taxon>Craniata</taxon>
        <taxon>Vertebrata</taxon>
        <taxon>Euteleostomi</taxon>
        <taxon>Actinopterygii</taxon>
        <taxon>Chondrostei</taxon>
        <taxon>Acipenseriformes</taxon>
        <taxon>Acipenseridae</taxon>
        <taxon>Acipenser</taxon>
    </lineage>
</organism>
<evidence type="ECO:0000256" key="4">
    <source>
        <dbReference type="ARBA" id="ARBA00023242"/>
    </source>
</evidence>
<dbReference type="GO" id="GO:0000785">
    <property type="term" value="C:chromatin"/>
    <property type="evidence" value="ECO:0007669"/>
    <property type="project" value="InterPro"/>
</dbReference>
<evidence type="ECO:0000313" key="7">
    <source>
        <dbReference type="EMBL" id="KAK1153019.1"/>
    </source>
</evidence>
<keyword evidence="4" id="KW-0539">Nucleus</keyword>
<feature type="compositionally biased region" description="Basic and acidic residues" evidence="6">
    <location>
        <begin position="1"/>
        <end position="24"/>
    </location>
</feature>
<evidence type="ECO:0000256" key="6">
    <source>
        <dbReference type="SAM" id="MobiDB-lite"/>
    </source>
</evidence>
<dbReference type="AlphaFoldDB" id="A0AAD8FTT6"/>
<feature type="region of interest" description="Disordered" evidence="6">
    <location>
        <begin position="1"/>
        <end position="79"/>
    </location>
</feature>
<keyword evidence="9" id="KW-1185">Reference proteome</keyword>
<keyword evidence="3" id="KW-0238">DNA-binding</keyword>
<dbReference type="PANTHER" id="PTHR23087">
    <property type="entry name" value="NONHISTONE CHROMOSOMAL PROTEIN HMG"/>
    <property type="match status" value="1"/>
</dbReference>
<dbReference type="PRINTS" id="PR00925">
    <property type="entry name" value="NONHISHMG17"/>
</dbReference>
<proteinExistence type="inferred from homology"/>
<dbReference type="InterPro" id="IPR000079">
    <property type="entry name" value="HMGN_fam"/>
</dbReference>
<gene>
    <name evidence="8" type="ORF">AOXY_G25941</name>
    <name evidence="7" type="ORF">AOXY_G30351</name>
</gene>
<comment type="similarity">
    <text evidence="2">Belongs to the HMGN family.</text>
</comment>
<evidence type="ECO:0000256" key="1">
    <source>
        <dbReference type="ARBA" id="ARBA00004123"/>
    </source>
</evidence>
<dbReference type="GO" id="GO:0005634">
    <property type="term" value="C:nucleus"/>
    <property type="evidence" value="ECO:0007669"/>
    <property type="project" value="UniProtKB-SubCell"/>
</dbReference>
<dbReference type="EMBL" id="JAGXEW010000027">
    <property type="protein sequence ID" value="KAK1156868.1"/>
    <property type="molecule type" value="Genomic_DNA"/>
</dbReference>
<dbReference type="GO" id="GO:0006325">
    <property type="term" value="P:chromatin organization"/>
    <property type="evidence" value="ECO:0007669"/>
    <property type="project" value="TreeGrafter"/>
</dbReference>
<protein>
    <submittedName>
        <fullName evidence="7">Non-histone chromosomal protein HMG-17-like</fullName>
    </submittedName>
</protein>
<evidence type="ECO:0000256" key="2">
    <source>
        <dbReference type="ARBA" id="ARBA00007696"/>
    </source>
</evidence>
<evidence type="ECO:0000256" key="3">
    <source>
        <dbReference type="ARBA" id="ARBA00023125"/>
    </source>
</evidence>
<dbReference type="Pfam" id="PF01101">
    <property type="entry name" value="HMG14_17"/>
    <property type="match status" value="1"/>
</dbReference>
<dbReference type="GO" id="GO:0031492">
    <property type="term" value="F:nucleosomal DNA binding"/>
    <property type="evidence" value="ECO:0007669"/>
    <property type="project" value="InterPro"/>
</dbReference>
<comment type="caution">
    <text evidence="7">The sequence shown here is derived from an EMBL/GenBank/DDBJ whole genome shotgun (WGS) entry which is preliminary data.</text>
</comment>
<evidence type="ECO:0000256" key="5">
    <source>
        <dbReference type="ARBA" id="ARBA00037490"/>
    </source>
</evidence>
<evidence type="ECO:0000313" key="9">
    <source>
        <dbReference type="Proteomes" id="UP001230051"/>
    </source>
</evidence>
<sequence length="79" mass="8466">MPKRKAETTKAKIEPERKSKRLSERPSAPKPEPKVKKAAPKKTGKVAKKSKAEAGNNPAENGDAKSDQAQKNDASGDAK</sequence>
<evidence type="ECO:0000313" key="8">
    <source>
        <dbReference type="EMBL" id="KAK1156868.1"/>
    </source>
</evidence>
<dbReference type="EMBL" id="JAGXEW010000043">
    <property type="protein sequence ID" value="KAK1153019.1"/>
    <property type="molecule type" value="Genomic_DNA"/>
</dbReference>
<dbReference type="PANTHER" id="PTHR23087:SF13">
    <property type="entry name" value="NON-HISTONE CHROMOSOMAL PROTEIN HMG-17"/>
    <property type="match status" value="1"/>
</dbReference>
<accession>A0AAD8FTT6</accession>
<dbReference type="Proteomes" id="UP001230051">
    <property type="component" value="Unassembled WGS sequence"/>
</dbReference>